<accession>R7QLJ2</accession>
<dbReference type="Proteomes" id="UP000012073">
    <property type="component" value="Unassembled WGS sequence"/>
</dbReference>
<keyword evidence="9" id="KW-0233">DNA recombination</keyword>
<protein>
    <recommendedName>
        <fullName evidence="10">Integrase catalytic domain-containing protein</fullName>
    </recommendedName>
</protein>
<keyword evidence="6" id="KW-0229">DNA integration</keyword>
<sequence length="361" mass="41011">MRNKSEAFAKYNLYEQFAQTHTGRKVKVLRTDRGGEYLSTEFKSYLDSNGTQHQLTTAYTPEQNGVAERLNRTLIDLVRSMLSHKQVSKRFWAEALATAVYVRNRVTSRALPVNTTPHHIWMKSTPNVGHLRVFGSKCWYTLPKLELRKLDLRAREAMFLGYSQCSKAYKLWDGELSKVVVSRDAKFDESTYLDFNIRLWAQIYATIRDWAGCSDSRKSTSGYVFKFCGGAISWSSRKQTVVATSTCEAEYIALCEACKEATWLRQVVADVLGLDSDPTIMMACDNAGTISFAQNESINRRNKHVDVKYHYVRDAIKRNIVHLSHCPTTSMPADILTKALGRILFQKLVELLGLAVSSKSM</sequence>
<dbReference type="InterPro" id="IPR001584">
    <property type="entry name" value="Integrase_cat-core"/>
</dbReference>
<dbReference type="GO" id="GO:0016787">
    <property type="term" value="F:hydrolase activity"/>
    <property type="evidence" value="ECO:0007669"/>
    <property type="project" value="UniProtKB-KW"/>
</dbReference>
<dbReference type="RefSeq" id="XP_005718155.1">
    <property type="nucleotide sequence ID" value="XM_005718098.1"/>
</dbReference>
<dbReference type="GO" id="GO:0003964">
    <property type="term" value="F:RNA-directed DNA polymerase activity"/>
    <property type="evidence" value="ECO:0007669"/>
    <property type="project" value="UniProtKB-KW"/>
</dbReference>
<dbReference type="PANTHER" id="PTHR42648">
    <property type="entry name" value="TRANSPOSASE, PUTATIVE-RELATED"/>
    <property type="match status" value="1"/>
</dbReference>
<proteinExistence type="predicted"/>
<dbReference type="PhylomeDB" id="R7QLJ2"/>
<keyword evidence="4" id="KW-0378">Hydrolase</keyword>
<dbReference type="PANTHER" id="PTHR42648:SF11">
    <property type="entry name" value="TRANSPOSON TY4-P GAG-POL POLYPROTEIN"/>
    <property type="match status" value="1"/>
</dbReference>
<dbReference type="Pfam" id="PF25597">
    <property type="entry name" value="SH3_retrovirus"/>
    <property type="match status" value="1"/>
</dbReference>
<dbReference type="AlphaFoldDB" id="R7QLJ2"/>
<dbReference type="GO" id="GO:0006310">
    <property type="term" value="P:DNA recombination"/>
    <property type="evidence" value="ECO:0007669"/>
    <property type="project" value="UniProtKB-KW"/>
</dbReference>
<dbReference type="STRING" id="2769.R7QLJ2"/>
<dbReference type="EMBL" id="HG001912">
    <property type="protein sequence ID" value="CDF38270.1"/>
    <property type="molecule type" value="Genomic_DNA"/>
</dbReference>
<dbReference type="CDD" id="cd09272">
    <property type="entry name" value="RNase_HI_RT_Ty1"/>
    <property type="match status" value="1"/>
</dbReference>
<dbReference type="InterPro" id="IPR057670">
    <property type="entry name" value="SH3_retrovirus"/>
</dbReference>
<evidence type="ECO:0000256" key="1">
    <source>
        <dbReference type="ARBA" id="ARBA00022722"/>
    </source>
</evidence>
<evidence type="ECO:0000256" key="7">
    <source>
        <dbReference type="ARBA" id="ARBA00022918"/>
    </source>
</evidence>
<dbReference type="GO" id="GO:0046872">
    <property type="term" value="F:metal ion binding"/>
    <property type="evidence" value="ECO:0007669"/>
    <property type="project" value="UniProtKB-KW"/>
</dbReference>
<dbReference type="OrthoDB" id="8037646at2759"/>
<keyword evidence="8" id="KW-0808">Transferase</keyword>
<name>R7QLJ2_CHOCR</name>
<keyword evidence="1" id="KW-0540">Nuclease</keyword>
<dbReference type="GO" id="GO:0004519">
    <property type="term" value="F:endonuclease activity"/>
    <property type="evidence" value="ECO:0007669"/>
    <property type="project" value="UniProtKB-KW"/>
</dbReference>
<keyword evidence="7" id="KW-0695">RNA-directed DNA polymerase</keyword>
<dbReference type="SUPFAM" id="SSF53098">
    <property type="entry name" value="Ribonuclease H-like"/>
    <property type="match status" value="1"/>
</dbReference>
<evidence type="ECO:0000256" key="4">
    <source>
        <dbReference type="ARBA" id="ARBA00022801"/>
    </source>
</evidence>
<evidence type="ECO:0000256" key="8">
    <source>
        <dbReference type="ARBA" id="ARBA00022932"/>
    </source>
</evidence>
<dbReference type="GeneID" id="17325875"/>
<dbReference type="PROSITE" id="PS50994">
    <property type="entry name" value="INTEGRASE"/>
    <property type="match status" value="1"/>
</dbReference>
<dbReference type="Gene3D" id="3.30.420.10">
    <property type="entry name" value="Ribonuclease H-like superfamily/Ribonuclease H"/>
    <property type="match status" value="1"/>
</dbReference>
<feature type="domain" description="Integrase catalytic" evidence="10">
    <location>
        <begin position="1"/>
        <end position="125"/>
    </location>
</feature>
<dbReference type="Gramene" id="CDF38270">
    <property type="protein sequence ID" value="CDF38270"/>
    <property type="gene ID" value="CHC_T00000802001"/>
</dbReference>
<dbReference type="InterPro" id="IPR039537">
    <property type="entry name" value="Retrotran_Ty1/copia-like"/>
</dbReference>
<keyword evidence="12" id="KW-1185">Reference proteome</keyword>
<evidence type="ECO:0000256" key="5">
    <source>
        <dbReference type="ARBA" id="ARBA00022842"/>
    </source>
</evidence>
<organism evidence="11 12">
    <name type="scientific">Chondrus crispus</name>
    <name type="common">Carrageen Irish moss</name>
    <name type="synonym">Polymorpha crispa</name>
    <dbReference type="NCBI Taxonomy" id="2769"/>
    <lineage>
        <taxon>Eukaryota</taxon>
        <taxon>Rhodophyta</taxon>
        <taxon>Florideophyceae</taxon>
        <taxon>Rhodymeniophycidae</taxon>
        <taxon>Gigartinales</taxon>
        <taxon>Gigartinaceae</taxon>
        <taxon>Chondrus</taxon>
    </lineage>
</organism>
<reference evidence="12" key="1">
    <citation type="journal article" date="2013" name="Proc. Natl. Acad. Sci. U.S.A.">
        <title>Genome structure and metabolic features in the red seaweed Chondrus crispus shed light on evolution of the Archaeplastida.</title>
        <authorList>
            <person name="Collen J."/>
            <person name="Porcel B."/>
            <person name="Carre W."/>
            <person name="Ball S.G."/>
            <person name="Chaparro C."/>
            <person name="Tonon T."/>
            <person name="Barbeyron T."/>
            <person name="Michel G."/>
            <person name="Noel B."/>
            <person name="Valentin K."/>
            <person name="Elias M."/>
            <person name="Artiguenave F."/>
            <person name="Arun A."/>
            <person name="Aury J.M."/>
            <person name="Barbosa-Neto J.F."/>
            <person name="Bothwell J.H."/>
            <person name="Bouget F.Y."/>
            <person name="Brillet L."/>
            <person name="Cabello-Hurtado F."/>
            <person name="Capella-Gutierrez S."/>
            <person name="Charrier B."/>
            <person name="Cladiere L."/>
            <person name="Cock J.M."/>
            <person name="Coelho S.M."/>
            <person name="Colleoni C."/>
            <person name="Czjzek M."/>
            <person name="Da Silva C."/>
            <person name="Delage L."/>
            <person name="Denoeud F."/>
            <person name="Deschamps P."/>
            <person name="Dittami S.M."/>
            <person name="Gabaldon T."/>
            <person name="Gachon C.M."/>
            <person name="Groisillier A."/>
            <person name="Herve C."/>
            <person name="Jabbari K."/>
            <person name="Katinka M."/>
            <person name="Kloareg B."/>
            <person name="Kowalczyk N."/>
            <person name="Labadie K."/>
            <person name="Leblanc C."/>
            <person name="Lopez P.J."/>
            <person name="McLachlan D.H."/>
            <person name="Meslet-Cladiere L."/>
            <person name="Moustafa A."/>
            <person name="Nehr Z."/>
            <person name="Nyvall Collen P."/>
            <person name="Panaud O."/>
            <person name="Partensky F."/>
            <person name="Poulain J."/>
            <person name="Rensing S.A."/>
            <person name="Rousvoal S."/>
            <person name="Samson G."/>
            <person name="Symeonidi A."/>
            <person name="Weissenbach J."/>
            <person name="Zambounis A."/>
            <person name="Wincker P."/>
            <person name="Boyen C."/>
        </authorList>
    </citation>
    <scope>NUCLEOTIDE SEQUENCE [LARGE SCALE GENOMIC DNA]</scope>
    <source>
        <strain evidence="12">cv. Stackhouse</strain>
    </source>
</reference>
<evidence type="ECO:0000259" key="10">
    <source>
        <dbReference type="PROSITE" id="PS50994"/>
    </source>
</evidence>
<evidence type="ECO:0000313" key="11">
    <source>
        <dbReference type="EMBL" id="CDF38270.1"/>
    </source>
</evidence>
<dbReference type="InterPro" id="IPR012337">
    <property type="entry name" value="RNaseH-like_sf"/>
</dbReference>
<keyword evidence="5" id="KW-0460">Magnesium</keyword>
<dbReference type="InterPro" id="IPR036397">
    <property type="entry name" value="RNaseH_sf"/>
</dbReference>
<dbReference type="GO" id="GO:0015074">
    <property type="term" value="P:DNA integration"/>
    <property type="evidence" value="ECO:0007669"/>
    <property type="project" value="UniProtKB-KW"/>
</dbReference>
<dbReference type="GO" id="GO:0003887">
    <property type="term" value="F:DNA-directed DNA polymerase activity"/>
    <property type="evidence" value="ECO:0007669"/>
    <property type="project" value="UniProtKB-KW"/>
</dbReference>
<dbReference type="GO" id="GO:0003676">
    <property type="term" value="F:nucleic acid binding"/>
    <property type="evidence" value="ECO:0007669"/>
    <property type="project" value="InterPro"/>
</dbReference>
<dbReference type="KEGG" id="ccp:CHC_T00000802001"/>
<keyword evidence="8" id="KW-0548">Nucleotidyltransferase</keyword>
<keyword evidence="2" id="KW-0479">Metal-binding</keyword>
<dbReference type="OMA" id="IAYHIVI"/>
<gene>
    <name evidence="11" type="ORF">CHC_T00000802001</name>
</gene>
<evidence type="ECO:0000256" key="3">
    <source>
        <dbReference type="ARBA" id="ARBA00022759"/>
    </source>
</evidence>
<evidence type="ECO:0000313" key="12">
    <source>
        <dbReference type="Proteomes" id="UP000012073"/>
    </source>
</evidence>
<evidence type="ECO:0000256" key="6">
    <source>
        <dbReference type="ARBA" id="ARBA00022908"/>
    </source>
</evidence>
<evidence type="ECO:0000256" key="2">
    <source>
        <dbReference type="ARBA" id="ARBA00022723"/>
    </source>
</evidence>
<evidence type="ECO:0000256" key="9">
    <source>
        <dbReference type="ARBA" id="ARBA00023172"/>
    </source>
</evidence>
<keyword evidence="8" id="KW-0239">DNA-directed DNA polymerase</keyword>
<keyword evidence="3" id="KW-0255">Endonuclease</keyword>